<dbReference type="Proteomes" id="UP000190065">
    <property type="component" value="Unassembled WGS sequence"/>
</dbReference>
<evidence type="ECO:0008006" key="4">
    <source>
        <dbReference type="Google" id="ProtNLM"/>
    </source>
</evidence>
<proteinExistence type="predicted"/>
<sequence length="162" mass="17874">MKRLMFSLLVLLMASFVGVNAQVINNEVQFKGSATNVYMGGKHVRDMNDLTFTVAPTEDGRCCLSGHAAFLAAGITYHDMDFTLKKVVFDVLQPNGAISNASGYAHIYIQLFRKFTVLSKDFNVTSLTGNVTDNNLTFHIEAIIPDYKGGYVISFDFTGNKI</sequence>
<evidence type="ECO:0000256" key="1">
    <source>
        <dbReference type="SAM" id="SignalP"/>
    </source>
</evidence>
<dbReference type="STRING" id="28136.SAMN02745202_01513"/>
<accession>A0A1T4PPF8</accession>
<keyword evidence="1" id="KW-0732">Signal</keyword>
<organism evidence="2 3">
    <name type="scientific">Segatella oulorum</name>
    <dbReference type="NCBI Taxonomy" id="28136"/>
    <lineage>
        <taxon>Bacteria</taxon>
        <taxon>Pseudomonadati</taxon>
        <taxon>Bacteroidota</taxon>
        <taxon>Bacteroidia</taxon>
        <taxon>Bacteroidales</taxon>
        <taxon>Prevotellaceae</taxon>
        <taxon>Segatella</taxon>
    </lineage>
</organism>
<gene>
    <name evidence="2" type="ORF">SAMN02745202_01513</name>
</gene>
<feature type="chain" id="PRO_5010558050" description="Lipocalin-like domain-containing protein" evidence="1">
    <location>
        <begin position="22"/>
        <end position="162"/>
    </location>
</feature>
<feature type="signal peptide" evidence="1">
    <location>
        <begin position="1"/>
        <end position="21"/>
    </location>
</feature>
<name>A0A1T4PPF8_9BACT</name>
<dbReference type="AlphaFoldDB" id="A0A1T4PPF8"/>
<reference evidence="2 3" key="1">
    <citation type="submission" date="2017-02" db="EMBL/GenBank/DDBJ databases">
        <authorList>
            <person name="Peterson S.W."/>
        </authorList>
    </citation>
    <scope>NUCLEOTIDE SEQUENCE [LARGE SCALE GENOMIC DNA]</scope>
    <source>
        <strain evidence="2 3">ATCC 43324</strain>
    </source>
</reference>
<evidence type="ECO:0000313" key="3">
    <source>
        <dbReference type="Proteomes" id="UP000190065"/>
    </source>
</evidence>
<protein>
    <recommendedName>
        <fullName evidence="4">Lipocalin-like domain-containing protein</fullName>
    </recommendedName>
</protein>
<dbReference type="EMBL" id="FUXK01000016">
    <property type="protein sequence ID" value="SJZ93474.1"/>
    <property type="molecule type" value="Genomic_DNA"/>
</dbReference>
<evidence type="ECO:0000313" key="2">
    <source>
        <dbReference type="EMBL" id="SJZ93474.1"/>
    </source>
</evidence>